<dbReference type="EMBL" id="JRNU01000040">
    <property type="protein sequence ID" value="KGF51351.1"/>
    <property type="molecule type" value="Genomic_DNA"/>
</dbReference>
<dbReference type="Proteomes" id="UP000029614">
    <property type="component" value="Unassembled WGS sequence"/>
</dbReference>
<evidence type="ECO:0000313" key="4">
    <source>
        <dbReference type="Proteomes" id="UP000029614"/>
    </source>
</evidence>
<feature type="domain" description="LysM" evidence="2">
    <location>
        <begin position="31"/>
        <end position="63"/>
    </location>
</feature>
<sequence length="458" mass="52669">MNHYFKYLLTILLALVCTFSNAQTTKWKNMHQVGKHETIFGIAKTYNISIQDLIDANPEMKVPGYELKKGIWIFVPFSKSGDKNTQNILEKNKANIIPIKTINAKANVIKIGVLLPLHNNDGDGKRMVEFYRGMLLAFNDLKKEGYSTDVHAWNVPIDADIDKILQDKNISEMNIIFGPLYSNQVKALSNFCKNKGIKMVVPFSINGNEVAENSNLFQVYENDNLQTTKAIAAFLERFHKSHHPVFIDCNDKNSKVGSFTNILRKQLELEKISYDLTNINSSDTNFAKHFSKSMPNVVIINSEKSPQLNAVLAKLNILTKTNPGIAISLYGYNQWFMYQDYDLASFFKYNTYIPSTYYYNKNSDKTKAFEKIYFNTYGEPINNIYIPRIAINGYDQIQFFVRGYKKLGSNFKGQASSIKYKSLQNRFDFEKIGQGGYRNKFFQLIHFKSDQTLESIVY</sequence>
<dbReference type="SUPFAM" id="SSF53822">
    <property type="entry name" value="Periplasmic binding protein-like I"/>
    <property type="match status" value="1"/>
</dbReference>
<evidence type="ECO:0000259" key="2">
    <source>
        <dbReference type="Pfam" id="PF01476"/>
    </source>
</evidence>
<comment type="caution">
    <text evidence="3">The sequence shown here is derived from an EMBL/GenBank/DDBJ whole genome shotgun (WGS) entry which is preliminary data.</text>
</comment>
<dbReference type="InterPro" id="IPR028082">
    <property type="entry name" value="Peripla_BP_I"/>
</dbReference>
<name>A0A096AXE2_9BACT</name>
<keyword evidence="1" id="KW-0732">Signal</keyword>
<evidence type="ECO:0000256" key="1">
    <source>
        <dbReference type="SAM" id="SignalP"/>
    </source>
</evidence>
<gene>
    <name evidence="3" type="ORF">HMPREF9302_07795</name>
</gene>
<dbReference type="Gene3D" id="3.40.50.2300">
    <property type="match status" value="2"/>
</dbReference>
<dbReference type="AlphaFoldDB" id="A0A096AXE2"/>
<protein>
    <submittedName>
        <fullName evidence="3">Peptidoglycan-binding protein LysM</fullName>
    </submittedName>
</protein>
<feature type="chain" id="PRO_5001915679" evidence="1">
    <location>
        <begin position="23"/>
        <end position="458"/>
    </location>
</feature>
<dbReference type="OrthoDB" id="2149800at2"/>
<dbReference type="SUPFAM" id="SSF54106">
    <property type="entry name" value="LysM domain"/>
    <property type="match status" value="1"/>
</dbReference>
<reference evidence="3 4" key="1">
    <citation type="submission" date="2014-07" db="EMBL/GenBank/DDBJ databases">
        <authorList>
            <person name="McCorrison J."/>
            <person name="Sanka R."/>
            <person name="Torralba M."/>
            <person name="Gillis M."/>
            <person name="Haft D.H."/>
            <person name="Methe B."/>
            <person name="Sutton G."/>
            <person name="Nelson K.E."/>
        </authorList>
    </citation>
    <scope>NUCLEOTIDE SEQUENCE [LARGE SCALE GENOMIC DNA]</scope>
    <source>
        <strain evidence="3 4">DNF00058</strain>
    </source>
</reference>
<evidence type="ECO:0000313" key="3">
    <source>
        <dbReference type="EMBL" id="KGF51351.1"/>
    </source>
</evidence>
<dbReference type="InterPro" id="IPR036779">
    <property type="entry name" value="LysM_dom_sf"/>
</dbReference>
<dbReference type="Pfam" id="PF01476">
    <property type="entry name" value="LysM"/>
    <property type="match status" value="1"/>
</dbReference>
<proteinExistence type="predicted"/>
<dbReference type="Gene3D" id="3.10.350.10">
    <property type="entry name" value="LysM domain"/>
    <property type="match status" value="1"/>
</dbReference>
<feature type="signal peptide" evidence="1">
    <location>
        <begin position="1"/>
        <end position="22"/>
    </location>
</feature>
<dbReference type="RefSeq" id="WP_008447567.1">
    <property type="nucleotide sequence ID" value="NZ_JRNU01000040.1"/>
</dbReference>
<accession>A0A096AXE2</accession>
<dbReference type="CDD" id="cd00118">
    <property type="entry name" value="LysM"/>
    <property type="match status" value="1"/>
</dbReference>
<organism evidence="3 4">
    <name type="scientific">Prevotella amnii DNF00058</name>
    <dbReference type="NCBI Taxonomy" id="1401066"/>
    <lineage>
        <taxon>Bacteria</taxon>
        <taxon>Pseudomonadati</taxon>
        <taxon>Bacteroidota</taxon>
        <taxon>Bacteroidia</taxon>
        <taxon>Bacteroidales</taxon>
        <taxon>Prevotellaceae</taxon>
        <taxon>Prevotella</taxon>
    </lineage>
</organism>
<dbReference type="InterPro" id="IPR018392">
    <property type="entry name" value="LysM"/>
</dbReference>
<keyword evidence="4" id="KW-1185">Reference proteome</keyword>